<reference evidence="7" key="1">
    <citation type="submission" date="2017-08" db="EMBL/GenBank/DDBJ databases">
        <authorList>
            <person name="Polle J.E."/>
            <person name="Barry K."/>
            <person name="Cushman J."/>
            <person name="Schmutz J."/>
            <person name="Tran D."/>
            <person name="Hathwaick L.T."/>
            <person name="Yim W.C."/>
            <person name="Jenkins J."/>
            <person name="Mckie-Krisberg Z.M."/>
            <person name="Prochnik S."/>
            <person name="Lindquist E."/>
            <person name="Dockter R.B."/>
            <person name="Adam C."/>
            <person name="Molina H."/>
            <person name="Bunkerborg J."/>
            <person name="Jin E."/>
            <person name="Buchheim M."/>
            <person name="Magnuson J."/>
        </authorList>
    </citation>
    <scope>NUCLEOTIDE SEQUENCE</scope>
    <source>
        <strain evidence="7">CCAP 19/18</strain>
    </source>
</reference>
<accession>A0ABQ7GIU0</accession>
<evidence type="ECO:0000256" key="2">
    <source>
        <dbReference type="ARBA" id="ARBA00023034"/>
    </source>
</evidence>
<dbReference type="SUPFAM" id="SSF48371">
    <property type="entry name" value="ARM repeat"/>
    <property type="match status" value="1"/>
</dbReference>
<protein>
    <recommendedName>
        <fullName evidence="9">Golgin candidate 6</fullName>
    </recommendedName>
</protein>
<evidence type="ECO:0000313" key="7">
    <source>
        <dbReference type="EMBL" id="KAF5834523.1"/>
    </source>
</evidence>
<dbReference type="PANTHER" id="PTHR10013">
    <property type="entry name" value="GENERAL VESICULAR TRANSPORT FACTOR P115"/>
    <property type="match status" value="1"/>
</dbReference>
<comment type="caution">
    <text evidence="7">The sequence shown here is derived from an EMBL/GenBank/DDBJ whole genome shotgun (WGS) entry which is preliminary data.</text>
</comment>
<dbReference type="InterPro" id="IPR006953">
    <property type="entry name" value="Vesicle_Uso1_P115_head"/>
</dbReference>
<evidence type="ECO:0000259" key="6">
    <source>
        <dbReference type="Pfam" id="PF04871"/>
    </source>
</evidence>
<name>A0ABQ7GIU0_DUNSA</name>
<evidence type="ECO:0000313" key="8">
    <source>
        <dbReference type="Proteomes" id="UP000815325"/>
    </source>
</evidence>
<feature type="compositionally biased region" description="Low complexity" evidence="4">
    <location>
        <begin position="401"/>
        <end position="425"/>
    </location>
</feature>
<dbReference type="EMBL" id="MU069751">
    <property type="protein sequence ID" value="KAF5834523.1"/>
    <property type="molecule type" value="Genomic_DNA"/>
</dbReference>
<evidence type="ECO:0000256" key="4">
    <source>
        <dbReference type="SAM" id="MobiDB-lite"/>
    </source>
</evidence>
<evidence type="ECO:0008006" key="9">
    <source>
        <dbReference type="Google" id="ProtNLM"/>
    </source>
</evidence>
<feature type="region of interest" description="Disordered" evidence="4">
    <location>
        <begin position="397"/>
        <end position="469"/>
    </location>
</feature>
<keyword evidence="8" id="KW-1185">Reference proteome</keyword>
<feature type="region of interest" description="Disordered" evidence="4">
    <location>
        <begin position="563"/>
        <end position="593"/>
    </location>
</feature>
<dbReference type="Proteomes" id="UP000815325">
    <property type="component" value="Unassembled WGS sequence"/>
</dbReference>
<dbReference type="InterPro" id="IPR006955">
    <property type="entry name" value="Uso1_p115_C"/>
</dbReference>
<keyword evidence="2" id="KW-0333">Golgi apparatus</keyword>
<feature type="domain" description="Uso1/p115-like vesicle tethering protein C-terminal" evidence="6">
    <location>
        <begin position="651"/>
        <end position="768"/>
    </location>
</feature>
<evidence type="ECO:0000256" key="3">
    <source>
        <dbReference type="ARBA" id="ARBA00023054"/>
    </source>
</evidence>
<evidence type="ECO:0000259" key="5">
    <source>
        <dbReference type="Pfam" id="PF04869"/>
    </source>
</evidence>
<organism evidence="7 8">
    <name type="scientific">Dunaliella salina</name>
    <name type="common">Green alga</name>
    <name type="synonym">Protococcus salinus</name>
    <dbReference type="NCBI Taxonomy" id="3046"/>
    <lineage>
        <taxon>Eukaryota</taxon>
        <taxon>Viridiplantae</taxon>
        <taxon>Chlorophyta</taxon>
        <taxon>core chlorophytes</taxon>
        <taxon>Chlorophyceae</taxon>
        <taxon>CS clade</taxon>
        <taxon>Chlamydomonadales</taxon>
        <taxon>Dunaliellaceae</taxon>
        <taxon>Dunaliella</taxon>
    </lineage>
</organism>
<dbReference type="Gene3D" id="1.25.10.10">
    <property type="entry name" value="Leucine-rich Repeat Variant"/>
    <property type="match status" value="1"/>
</dbReference>
<comment type="subcellular location">
    <subcellularLocation>
        <location evidence="1">Golgi apparatus</location>
    </subcellularLocation>
</comment>
<dbReference type="InterPro" id="IPR016024">
    <property type="entry name" value="ARM-type_fold"/>
</dbReference>
<dbReference type="InterPro" id="IPR024095">
    <property type="entry name" value="Vesicle_P115"/>
</dbReference>
<dbReference type="PANTHER" id="PTHR10013:SF0">
    <property type="entry name" value="GENERAL VESICULAR TRANSPORT FACTOR P115"/>
    <property type="match status" value="1"/>
</dbReference>
<proteinExistence type="predicted"/>
<dbReference type="InterPro" id="IPR011989">
    <property type="entry name" value="ARM-like"/>
</dbReference>
<feature type="compositionally biased region" description="Low complexity" evidence="4">
    <location>
        <begin position="455"/>
        <end position="466"/>
    </location>
</feature>
<feature type="domain" description="Vesicle tethering protein Uso1/P115-like head" evidence="5">
    <location>
        <begin position="173"/>
        <end position="394"/>
    </location>
</feature>
<feature type="compositionally biased region" description="Low complexity" evidence="4">
    <location>
        <begin position="563"/>
        <end position="579"/>
    </location>
</feature>
<dbReference type="Pfam" id="PF04869">
    <property type="entry name" value="Uso1_p115_head"/>
    <property type="match status" value="1"/>
</dbReference>
<dbReference type="Pfam" id="PF04871">
    <property type="entry name" value="Uso1_p115_C"/>
    <property type="match status" value="1"/>
</dbReference>
<evidence type="ECO:0000256" key="1">
    <source>
        <dbReference type="ARBA" id="ARBA00004555"/>
    </source>
</evidence>
<gene>
    <name evidence="7" type="ORF">DUNSADRAFT_8774</name>
</gene>
<sequence length="773" mass="81671">MDMLAEREIIRNEALVLLVALTHANEEVQKIAAFEGAFDRVFHIIREEGGADGGVVVQDCLELLNNLLRANEVGEDSGLLISQQKASILLCALETVMLLVAPMPEARSAEAATKPQDQQSGSRQANTRALLQQGMLEVLLPLCLKDGGVASPAVSAQSLSALGDLVIGNKGGQQKLGACAVAPKPGVPPVPVLQAALRVALHNPEPSKRAAAEHVVQAFCQGNPEGQVVLASTLMPVQRGSIGMPSTFGGELAAALRLGSGGGAAALEVSCRAASVLQHLLAGNAAVKERLLQLPVELPPSPSAPSELLLQRCFRLLSLALQSKEPSGHASTLLLLRLLLVWLDESPTAIARTVANAGSLPLLVDVINSRQGPDCARVQGLAAVLLGVCMLYGHHPASCTQQQSPPQQPQQLQQQYRQQASQQTPSPMPPSDLVRSQAALKTYPSSAPHPSYTPGSNNSISSSSQSHGGGSSFPFDRAFTVFVRGIEGQIRQHIIHAFARPKAPTGRHVAAASPADLLASLPGIGEAEKLCAAAEAMLRLGQAADELQAHNLALKQDLGRAAQQQQQQLQQRLSSGQSQPATDAQVRAQAEERAGNAEAELAAVRQQVELLSARLAQAEQDAAAAQEASATSFSHAAKCEGDLNALGDHCRMMEAQIRELQALLAQAHQQIQQQQELQRQQQEQAPASIQGGVPEDEVVRRVEEAVAKAVAEADANNEEQLTDLLVCLGQEEQKVSALREKLAGFGVDVEALLASIQPEEEGEEGGEDGDELR</sequence>
<keyword evidence="3" id="KW-0175">Coiled coil</keyword>